<dbReference type="Proteomes" id="UP001062165">
    <property type="component" value="Chromosome"/>
</dbReference>
<evidence type="ECO:0000313" key="1">
    <source>
        <dbReference type="EMBL" id="UXX80650.1"/>
    </source>
</evidence>
<dbReference type="EMBL" id="CP106735">
    <property type="protein sequence ID" value="UXX80650.1"/>
    <property type="molecule type" value="Genomic_DNA"/>
</dbReference>
<accession>A0ABY6D3B8</accession>
<keyword evidence="2" id="KW-1185">Reference proteome</keyword>
<sequence>MATNLSQGAFNRKEEENNTQYFILHIEKNNTLFDVFNENEVSAAKLLMESSNVNIIAA</sequence>
<dbReference type="RefSeq" id="WP_263052379.1">
    <property type="nucleotide sequence ID" value="NZ_CP106735.1"/>
</dbReference>
<evidence type="ECO:0000313" key="2">
    <source>
        <dbReference type="Proteomes" id="UP001062165"/>
    </source>
</evidence>
<name>A0ABY6D3B8_9BACT</name>
<protein>
    <submittedName>
        <fullName evidence="1">Uncharacterized protein</fullName>
    </submittedName>
</protein>
<proteinExistence type="predicted"/>
<gene>
    <name evidence="1" type="ORF">N7E81_06000</name>
</gene>
<reference evidence="1" key="1">
    <citation type="submission" date="2022-10" db="EMBL/GenBank/DDBJ databases">
        <title>Comparative genomics and taxonomic characterization of three novel marine species of genus Reichenbachiella exhibiting antioxidant and polysaccharide degradation activities.</title>
        <authorList>
            <person name="Muhammad N."/>
            <person name="Lee Y.-J."/>
            <person name="Ko J."/>
            <person name="Kim S.-G."/>
        </authorList>
    </citation>
    <scope>NUCLEOTIDE SEQUENCE</scope>
    <source>
        <strain evidence="1">Wsw4-B4</strain>
    </source>
</reference>
<organism evidence="1 2">
    <name type="scientific">Reichenbachiella carrageenanivorans</name>
    <dbReference type="NCBI Taxonomy" id="2979869"/>
    <lineage>
        <taxon>Bacteria</taxon>
        <taxon>Pseudomonadati</taxon>
        <taxon>Bacteroidota</taxon>
        <taxon>Cytophagia</taxon>
        <taxon>Cytophagales</taxon>
        <taxon>Reichenbachiellaceae</taxon>
        <taxon>Reichenbachiella</taxon>
    </lineage>
</organism>